<feature type="compositionally biased region" description="Basic residues" evidence="1">
    <location>
        <begin position="89"/>
        <end position="100"/>
    </location>
</feature>
<accession>A0AAD4J9G0</accession>
<comment type="caution">
    <text evidence="2">The sequence shown here is derived from an EMBL/GenBank/DDBJ whole genome shotgun (WGS) entry which is preliminary data.</text>
</comment>
<reference evidence="2 3" key="1">
    <citation type="journal article" date="2021" name="Nat. Commun.">
        <title>Incipient diploidization of the medicinal plant Perilla within 10,000 years.</title>
        <authorList>
            <person name="Zhang Y."/>
            <person name="Shen Q."/>
            <person name="Leng L."/>
            <person name="Zhang D."/>
            <person name="Chen S."/>
            <person name="Shi Y."/>
            <person name="Ning Z."/>
            <person name="Chen S."/>
        </authorList>
    </citation>
    <scope>NUCLEOTIDE SEQUENCE [LARGE SCALE GENOMIC DNA]</scope>
    <source>
        <strain evidence="3">cv. PC099</strain>
    </source>
</reference>
<feature type="region of interest" description="Disordered" evidence="1">
    <location>
        <begin position="15"/>
        <end position="42"/>
    </location>
</feature>
<name>A0AAD4J9G0_PERFH</name>
<evidence type="ECO:0000313" key="3">
    <source>
        <dbReference type="Proteomes" id="UP001190926"/>
    </source>
</evidence>
<dbReference type="AlphaFoldDB" id="A0AAD4J9G0"/>
<proteinExistence type="predicted"/>
<protein>
    <submittedName>
        <fullName evidence="2">Uncharacterized protein</fullName>
    </submittedName>
</protein>
<gene>
    <name evidence="2" type="ORF">C2S53_011419</name>
</gene>
<feature type="region of interest" description="Disordered" evidence="1">
    <location>
        <begin position="89"/>
        <end position="159"/>
    </location>
</feature>
<dbReference type="PANTHER" id="PTHR37725">
    <property type="match status" value="1"/>
</dbReference>
<feature type="compositionally biased region" description="Low complexity" evidence="1">
    <location>
        <begin position="15"/>
        <end position="32"/>
    </location>
</feature>
<dbReference type="EMBL" id="SDAM02000106">
    <property type="protein sequence ID" value="KAH6829640.1"/>
    <property type="molecule type" value="Genomic_DNA"/>
</dbReference>
<evidence type="ECO:0000256" key="1">
    <source>
        <dbReference type="SAM" id="MobiDB-lite"/>
    </source>
</evidence>
<dbReference type="PANTHER" id="PTHR37725:SF1">
    <property type="match status" value="1"/>
</dbReference>
<sequence length="159" mass="17969">MNSYAGYIPPYNLESSNNGACSSSGSNNFDFSSNEDHTKTWKKSGKRVEGRLVTVLEQVGEIYDERHELVSKILRGEHEDVFHKIGSALKKKKSMKKSGSMKRSMSMRAKISRQRGIEEEITEANELRNQRFKVRTPNVIEEAEDDGQGDQPPTKTSSK</sequence>
<dbReference type="Proteomes" id="UP001190926">
    <property type="component" value="Unassembled WGS sequence"/>
</dbReference>
<evidence type="ECO:0000313" key="2">
    <source>
        <dbReference type="EMBL" id="KAH6829640.1"/>
    </source>
</evidence>
<organism evidence="2 3">
    <name type="scientific">Perilla frutescens var. hirtella</name>
    <name type="common">Perilla citriodora</name>
    <name type="synonym">Perilla setoyensis</name>
    <dbReference type="NCBI Taxonomy" id="608512"/>
    <lineage>
        <taxon>Eukaryota</taxon>
        <taxon>Viridiplantae</taxon>
        <taxon>Streptophyta</taxon>
        <taxon>Embryophyta</taxon>
        <taxon>Tracheophyta</taxon>
        <taxon>Spermatophyta</taxon>
        <taxon>Magnoliopsida</taxon>
        <taxon>eudicotyledons</taxon>
        <taxon>Gunneridae</taxon>
        <taxon>Pentapetalae</taxon>
        <taxon>asterids</taxon>
        <taxon>lamiids</taxon>
        <taxon>Lamiales</taxon>
        <taxon>Lamiaceae</taxon>
        <taxon>Nepetoideae</taxon>
        <taxon>Elsholtzieae</taxon>
        <taxon>Perilla</taxon>
    </lineage>
</organism>
<keyword evidence="3" id="KW-1185">Reference proteome</keyword>